<dbReference type="Pfam" id="PF00593">
    <property type="entry name" value="TonB_dep_Rec_b-barrel"/>
    <property type="match status" value="1"/>
</dbReference>
<keyword evidence="5" id="KW-0410">Iron transport</keyword>
<keyword evidence="19" id="KW-1185">Reference proteome</keyword>
<proteinExistence type="inferred from homology"/>
<keyword evidence="8" id="KW-0408">Iron</keyword>
<evidence type="ECO:0000256" key="12">
    <source>
        <dbReference type="ARBA" id="ARBA00023170"/>
    </source>
</evidence>
<evidence type="ECO:0000256" key="11">
    <source>
        <dbReference type="ARBA" id="ARBA00023136"/>
    </source>
</evidence>
<reference evidence="18" key="1">
    <citation type="submission" date="2022-10" db="EMBL/GenBank/DDBJ databases">
        <authorList>
            <person name="Koch H."/>
        </authorList>
    </citation>
    <scope>NUCLEOTIDE SEQUENCE</scope>
    <source>
        <strain evidence="18">DNF</strain>
    </source>
</reference>
<organism evidence="18 19">
    <name type="scientific">Nitrospira tepida</name>
    <dbReference type="NCBI Taxonomy" id="2973512"/>
    <lineage>
        <taxon>Bacteria</taxon>
        <taxon>Pseudomonadati</taxon>
        <taxon>Nitrospirota</taxon>
        <taxon>Nitrospiria</taxon>
        <taxon>Nitrospirales</taxon>
        <taxon>Nitrospiraceae</taxon>
        <taxon>Nitrospira</taxon>
    </lineage>
</organism>
<dbReference type="InterPro" id="IPR037066">
    <property type="entry name" value="Plug_dom_sf"/>
</dbReference>
<evidence type="ECO:0000256" key="15">
    <source>
        <dbReference type="RuleBase" id="RU003357"/>
    </source>
</evidence>
<evidence type="ECO:0000256" key="9">
    <source>
        <dbReference type="ARBA" id="ARBA00023065"/>
    </source>
</evidence>
<sequence>MSRRGWSCRSGYGWWPWTAPAAMALALTIGQSAAAAQPAASGQGERAPVTFDIAAQPLTSALHAFAETTGLQVSYPAELAAGVSSPGVAGRYEPEAALRALLAGTGLTYRFTDAHTVTLVEGQSGSMMTPAPATPREGLAVPEPPRGGAGSPRFKAIKVPEIVVRESKEVGYKTDEEVSSPTRLPGPVRDLPQSVEVITRKLMDDQKAVRIQDVIRNVSGTFISSTGGGRQEFINIRGITSFADLNIFKNGFRDDSGFANRVFRETANLQRIEVLKGPASFLYGRAAPGGIMNLITKKPLEEPYYSADLIFGSYNLYRPSIDVSGPLNASKSLLYRFNGLYESGGSFRDGVKHDRVFAAPSFSWTLGSRTRLLFDMEYLYDDRVIDRGLPAIGRGVAPVPISTFLGDPNRRTEFHQGKAFLVLLHELSNNWTWRTGFRTAIASEAYDSIEQTGNATATGNIGLVRFEQPTTAQSHYLQNEVVGVFSTGWLGHRLLAGVEIGRERLDQTIVRTGFGTTNVFNPTRVFTPTTAAANIFDGYGVANFIAPYLVDQVALLDNLKLFLGGRFDIFKQEDVQGGVSTASVSENFFSPMLGVNYQPVKPVSLYANFSRSFAPQLGAITQDNQVIRPATGTQYEAGVKTELFDGRLFTNLAVFQITQRNLATFDPTDPTFRFSLPTGERRSQGVELDVAGRVMPGLDVIATYAYIDAENRSDDSVLGIASGNTLANAPLHSGSLWGTYTIQSGPLRNFGAGVGFYAAAKRLGDLQNTYEMPGYVRLDAALYYRKLEVFKRTNLTAALNFRNLLDHEYFEGSRENRREVYPGVPFTVLGSIRLEFY</sequence>
<evidence type="ECO:0000256" key="14">
    <source>
        <dbReference type="PROSITE-ProRule" id="PRU01360"/>
    </source>
</evidence>
<keyword evidence="3 14" id="KW-0813">Transport</keyword>
<dbReference type="GO" id="GO:0015891">
    <property type="term" value="P:siderophore transport"/>
    <property type="evidence" value="ECO:0007669"/>
    <property type="project" value="InterPro"/>
</dbReference>
<dbReference type="Pfam" id="PF07715">
    <property type="entry name" value="Plug"/>
    <property type="match status" value="1"/>
</dbReference>
<evidence type="ECO:0000256" key="4">
    <source>
        <dbReference type="ARBA" id="ARBA00022452"/>
    </source>
</evidence>
<evidence type="ECO:0000256" key="8">
    <source>
        <dbReference type="ARBA" id="ARBA00023004"/>
    </source>
</evidence>
<comment type="similarity">
    <text evidence="2 14 15">Belongs to the TonB-dependent receptor family.</text>
</comment>
<keyword evidence="13 14" id="KW-0998">Cell outer membrane</keyword>
<dbReference type="PANTHER" id="PTHR32552">
    <property type="entry name" value="FERRICHROME IRON RECEPTOR-RELATED"/>
    <property type="match status" value="1"/>
</dbReference>
<evidence type="ECO:0000259" key="17">
    <source>
        <dbReference type="SMART" id="SM00965"/>
    </source>
</evidence>
<dbReference type="PROSITE" id="PS52016">
    <property type="entry name" value="TONB_DEPENDENT_REC_3"/>
    <property type="match status" value="1"/>
</dbReference>
<dbReference type="InterPro" id="IPR011662">
    <property type="entry name" value="Secretin/TonB_short_N"/>
</dbReference>
<dbReference type="InterPro" id="IPR012910">
    <property type="entry name" value="Plug_dom"/>
</dbReference>
<evidence type="ECO:0000256" key="6">
    <source>
        <dbReference type="ARBA" id="ARBA00022692"/>
    </source>
</evidence>
<dbReference type="NCBIfam" id="TIGR01783">
    <property type="entry name" value="TonB-siderophor"/>
    <property type="match status" value="1"/>
</dbReference>
<dbReference type="Gene3D" id="2.40.170.20">
    <property type="entry name" value="TonB-dependent receptor, beta-barrel domain"/>
    <property type="match status" value="1"/>
</dbReference>
<keyword evidence="4 14" id="KW-1134">Transmembrane beta strand</keyword>
<dbReference type="GO" id="GO:0015344">
    <property type="term" value="F:siderophore uptake transmembrane transporter activity"/>
    <property type="evidence" value="ECO:0007669"/>
    <property type="project" value="TreeGrafter"/>
</dbReference>
<keyword evidence="6 14" id="KW-0812">Transmembrane</keyword>
<evidence type="ECO:0000256" key="2">
    <source>
        <dbReference type="ARBA" id="ARBA00009810"/>
    </source>
</evidence>
<gene>
    <name evidence="18" type="ORF">DNFV4_00731</name>
</gene>
<name>A0AA86MWF1_9BACT</name>
<dbReference type="InterPro" id="IPR039426">
    <property type="entry name" value="TonB-dep_rcpt-like"/>
</dbReference>
<evidence type="ECO:0000256" key="5">
    <source>
        <dbReference type="ARBA" id="ARBA00022496"/>
    </source>
</evidence>
<dbReference type="Pfam" id="PF07660">
    <property type="entry name" value="STN"/>
    <property type="match status" value="1"/>
</dbReference>
<feature type="domain" description="Secretin/TonB short N-terminal" evidence="17">
    <location>
        <begin position="71"/>
        <end position="122"/>
    </location>
</feature>
<comment type="subcellular location">
    <subcellularLocation>
        <location evidence="1 14">Cell outer membrane</location>
        <topology evidence="1 14">Multi-pass membrane protein</topology>
    </subcellularLocation>
</comment>
<dbReference type="EMBL" id="OX365700">
    <property type="protein sequence ID" value="CAI4030303.1"/>
    <property type="molecule type" value="Genomic_DNA"/>
</dbReference>
<evidence type="ECO:0000256" key="16">
    <source>
        <dbReference type="SAM" id="SignalP"/>
    </source>
</evidence>
<dbReference type="KEGG" id="nti:DNFV4_00731"/>
<evidence type="ECO:0000256" key="10">
    <source>
        <dbReference type="ARBA" id="ARBA00023077"/>
    </source>
</evidence>
<dbReference type="Proteomes" id="UP001179121">
    <property type="component" value="Chromosome"/>
</dbReference>
<dbReference type="SUPFAM" id="SSF56935">
    <property type="entry name" value="Porins"/>
    <property type="match status" value="1"/>
</dbReference>
<dbReference type="AlphaFoldDB" id="A0AA86MWF1"/>
<keyword evidence="12 18" id="KW-0675">Receptor</keyword>
<dbReference type="PANTHER" id="PTHR32552:SF68">
    <property type="entry name" value="FERRICHROME OUTER MEMBRANE TRANSPORTER_PHAGE RECEPTOR"/>
    <property type="match status" value="1"/>
</dbReference>
<dbReference type="Gene3D" id="3.55.50.30">
    <property type="match status" value="1"/>
</dbReference>
<dbReference type="CDD" id="cd01347">
    <property type="entry name" value="ligand_gated_channel"/>
    <property type="match status" value="1"/>
</dbReference>
<evidence type="ECO:0000256" key="1">
    <source>
        <dbReference type="ARBA" id="ARBA00004571"/>
    </source>
</evidence>
<feature type="chain" id="PRO_5041700661" evidence="16">
    <location>
        <begin position="36"/>
        <end position="837"/>
    </location>
</feature>
<dbReference type="InterPro" id="IPR000531">
    <property type="entry name" value="Beta-barrel_TonB"/>
</dbReference>
<protein>
    <submittedName>
        <fullName evidence="18">Ferrichrome-iron receptor</fullName>
    </submittedName>
</protein>
<keyword evidence="9" id="KW-0406">Ion transport</keyword>
<evidence type="ECO:0000313" key="19">
    <source>
        <dbReference type="Proteomes" id="UP001179121"/>
    </source>
</evidence>
<keyword evidence="7 16" id="KW-0732">Signal</keyword>
<evidence type="ECO:0000256" key="3">
    <source>
        <dbReference type="ARBA" id="ARBA00022448"/>
    </source>
</evidence>
<dbReference type="GO" id="GO:0038023">
    <property type="term" value="F:signaling receptor activity"/>
    <property type="evidence" value="ECO:0007669"/>
    <property type="project" value="InterPro"/>
</dbReference>
<feature type="signal peptide" evidence="16">
    <location>
        <begin position="1"/>
        <end position="35"/>
    </location>
</feature>
<dbReference type="FunFam" id="2.40.170.20:FF:000005">
    <property type="entry name" value="TonB-dependent siderophore receptor"/>
    <property type="match status" value="1"/>
</dbReference>
<dbReference type="Gene3D" id="2.170.130.10">
    <property type="entry name" value="TonB-dependent receptor, plug domain"/>
    <property type="match status" value="1"/>
</dbReference>
<accession>A0AA86MWF1</accession>
<keyword evidence="10 15" id="KW-0798">TonB box</keyword>
<keyword evidence="11 14" id="KW-0472">Membrane</keyword>
<dbReference type="InterPro" id="IPR010105">
    <property type="entry name" value="TonB_sidphr_rcpt"/>
</dbReference>
<dbReference type="GO" id="GO:0009279">
    <property type="term" value="C:cell outer membrane"/>
    <property type="evidence" value="ECO:0007669"/>
    <property type="project" value="UniProtKB-SubCell"/>
</dbReference>
<evidence type="ECO:0000256" key="7">
    <source>
        <dbReference type="ARBA" id="ARBA00022729"/>
    </source>
</evidence>
<dbReference type="InterPro" id="IPR036942">
    <property type="entry name" value="Beta-barrel_TonB_sf"/>
</dbReference>
<evidence type="ECO:0000313" key="18">
    <source>
        <dbReference type="EMBL" id="CAI4030303.1"/>
    </source>
</evidence>
<dbReference type="SMART" id="SM00965">
    <property type="entry name" value="STN"/>
    <property type="match status" value="1"/>
</dbReference>
<evidence type="ECO:0000256" key="13">
    <source>
        <dbReference type="ARBA" id="ARBA00023237"/>
    </source>
</evidence>